<evidence type="ECO:0000256" key="2">
    <source>
        <dbReference type="SAM" id="Phobius"/>
    </source>
</evidence>
<dbReference type="Proteomes" id="UP000026961">
    <property type="component" value="Chromosome 2"/>
</dbReference>
<reference evidence="3" key="1">
    <citation type="submission" date="2015-04" db="UniProtKB">
        <authorList>
            <consortium name="EnsemblPlants"/>
        </authorList>
    </citation>
    <scope>IDENTIFICATION</scope>
</reference>
<keyword evidence="2" id="KW-0472">Membrane</keyword>
<dbReference type="AlphaFoldDB" id="A0A0D9YPC0"/>
<keyword evidence="2" id="KW-0812">Transmembrane</keyword>
<dbReference type="InterPro" id="IPR045501">
    <property type="entry name" value="DUF6490"/>
</dbReference>
<protein>
    <submittedName>
        <fullName evidence="3">Uncharacterized protein</fullName>
    </submittedName>
</protein>
<sequence length="152" mass="16332">MASRQAPPQPPPEEEPPLPPPADHHPQADAADGGGRDGWATFVGYSLAALNSTLEMRRFERGAPFSAAVFAYPYLLLLLYFYFLTRLQGAPRGSPAGIRDRLKAPLWPLAALLAVEFAYQLTGAARLTPRALEIAAAAAAIGATYAFLQRKA</sequence>
<feature type="compositionally biased region" description="Pro residues" evidence="1">
    <location>
        <begin position="7"/>
        <end position="21"/>
    </location>
</feature>
<feature type="transmembrane region" description="Helical" evidence="2">
    <location>
        <begin position="106"/>
        <end position="125"/>
    </location>
</feature>
<evidence type="ECO:0000313" key="3">
    <source>
        <dbReference type="EnsemblPlants" id="OGLUM02G08950.1"/>
    </source>
</evidence>
<feature type="region of interest" description="Disordered" evidence="1">
    <location>
        <begin position="1"/>
        <end position="33"/>
    </location>
</feature>
<keyword evidence="4" id="KW-1185">Reference proteome</keyword>
<dbReference type="PANTHER" id="PTHR46610">
    <property type="entry name" value="OS05G0181300 PROTEIN"/>
    <property type="match status" value="1"/>
</dbReference>
<evidence type="ECO:0000313" key="4">
    <source>
        <dbReference type="Proteomes" id="UP000026961"/>
    </source>
</evidence>
<evidence type="ECO:0000256" key="1">
    <source>
        <dbReference type="SAM" id="MobiDB-lite"/>
    </source>
</evidence>
<keyword evidence="2" id="KW-1133">Transmembrane helix</keyword>
<reference evidence="3" key="2">
    <citation type="submission" date="2018-05" db="EMBL/GenBank/DDBJ databases">
        <title>OgluRS3 (Oryza glumaepatula Reference Sequence Version 3).</title>
        <authorList>
            <person name="Zhang J."/>
            <person name="Kudrna D."/>
            <person name="Lee S."/>
            <person name="Talag J."/>
            <person name="Welchert J."/>
            <person name="Wing R.A."/>
        </authorList>
    </citation>
    <scope>NUCLEOTIDE SEQUENCE [LARGE SCALE GENOMIC DNA]</scope>
</reference>
<dbReference type="EnsemblPlants" id="OGLUM02G08950.1">
    <property type="protein sequence ID" value="OGLUM02G08950.1"/>
    <property type="gene ID" value="OGLUM02G08950"/>
</dbReference>
<feature type="transmembrane region" description="Helical" evidence="2">
    <location>
        <begin position="131"/>
        <end position="148"/>
    </location>
</feature>
<dbReference type="Gramene" id="OGLUM02G08950.1">
    <property type="protein sequence ID" value="OGLUM02G08950.1"/>
    <property type="gene ID" value="OGLUM02G08950"/>
</dbReference>
<organism evidence="3">
    <name type="scientific">Oryza glumipatula</name>
    <dbReference type="NCBI Taxonomy" id="40148"/>
    <lineage>
        <taxon>Eukaryota</taxon>
        <taxon>Viridiplantae</taxon>
        <taxon>Streptophyta</taxon>
        <taxon>Embryophyta</taxon>
        <taxon>Tracheophyta</taxon>
        <taxon>Spermatophyta</taxon>
        <taxon>Magnoliopsida</taxon>
        <taxon>Liliopsida</taxon>
        <taxon>Poales</taxon>
        <taxon>Poaceae</taxon>
        <taxon>BOP clade</taxon>
        <taxon>Oryzoideae</taxon>
        <taxon>Oryzeae</taxon>
        <taxon>Oryzinae</taxon>
        <taxon>Oryza</taxon>
    </lineage>
</organism>
<dbReference type="HOGENOM" id="CLU_1734403_0_0_1"/>
<feature type="transmembrane region" description="Helical" evidence="2">
    <location>
        <begin position="65"/>
        <end position="85"/>
    </location>
</feature>
<name>A0A0D9YPC0_9ORYZ</name>
<proteinExistence type="predicted"/>
<accession>A0A0D9YPC0</accession>
<dbReference type="Pfam" id="PF20100">
    <property type="entry name" value="DUF6490"/>
    <property type="match status" value="1"/>
</dbReference>
<dbReference type="PANTHER" id="PTHR46610:SF8">
    <property type="entry name" value="OS06G0147000 PROTEIN"/>
    <property type="match status" value="1"/>
</dbReference>